<reference evidence="2 3" key="1">
    <citation type="journal article" date="2019" name="J. Hered.">
        <title>An Improved Genome Assembly for Drosophila navojoa, the Basal Species in the mojavensis Cluster.</title>
        <authorList>
            <person name="Vanderlinde T."/>
            <person name="Dupim E.G."/>
            <person name="Nazario-Yepiz N.O."/>
            <person name="Carvalho A.B."/>
        </authorList>
    </citation>
    <scope>NUCLEOTIDE SEQUENCE [LARGE SCALE GENOMIC DNA]</scope>
    <source>
        <strain evidence="2">Navoj_Jal97</strain>
        <tissue evidence="2">Whole organism</tissue>
    </source>
</reference>
<dbReference type="AlphaFoldDB" id="A0A484AZ07"/>
<dbReference type="OrthoDB" id="7859044at2759"/>
<accession>A0A484AZ07</accession>
<proteinExistence type="predicted"/>
<dbReference type="Proteomes" id="UP000295192">
    <property type="component" value="Unassembled WGS sequence"/>
</dbReference>
<sequence>MFGRWGRQIWLLYWAIFWTQGQDSLGYKLAEMLKQPLIVSNGQFDGRCEQLSEEQQQRFAGNYNFLEKSQLELEELQQLLSNNSSTHSPLNRRLWLSLYWQLRRSHRLENNNMLLLDFALSLRRLQTDPEWNSSQLQNMLQSLPQALQILVRSRWLCLEHDRDLMYLMPAGALQLGANSRCCMWQLALETEPSSRGWLRLENLCEAQDIWYFNMLQQLESGVYLMQRDPTRNSSYYCSRLGSGYYNEVAEADAKAVDVDCHWQLNDCSGLPSLLKRFYGA</sequence>
<keyword evidence="3" id="KW-1185">Reference proteome</keyword>
<evidence type="ECO:0000313" key="3">
    <source>
        <dbReference type="Proteomes" id="UP000295192"/>
    </source>
</evidence>
<protein>
    <submittedName>
        <fullName evidence="2">Uncharacterized protein</fullName>
    </submittedName>
</protein>
<evidence type="ECO:0000313" key="2">
    <source>
        <dbReference type="EMBL" id="TDG41594.1"/>
    </source>
</evidence>
<dbReference type="EMBL" id="LSRL02000329">
    <property type="protein sequence ID" value="TDG41594.1"/>
    <property type="molecule type" value="Genomic_DNA"/>
</dbReference>
<evidence type="ECO:0000256" key="1">
    <source>
        <dbReference type="SAM" id="SignalP"/>
    </source>
</evidence>
<comment type="caution">
    <text evidence="2">The sequence shown here is derived from an EMBL/GenBank/DDBJ whole genome shotgun (WGS) entry which is preliminary data.</text>
</comment>
<feature type="chain" id="PRO_5019838787" evidence="1">
    <location>
        <begin position="22"/>
        <end position="280"/>
    </location>
</feature>
<keyword evidence="1" id="KW-0732">Signal</keyword>
<gene>
    <name evidence="2" type="ORF">AWZ03_011988</name>
</gene>
<name>A0A484AZ07_DRONA</name>
<organism evidence="2 3">
    <name type="scientific">Drosophila navojoa</name>
    <name type="common">Fruit fly</name>
    <dbReference type="NCBI Taxonomy" id="7232"/>
    <lineage>
        <taxon>Eukaryota</taxon>
        <taxon>Metazoa</taxon>
        <taxon>Ecdysozoa</taxon>
        <taxon>Arthropoda</taxon>
        <taxon>Hexapoda</taxon>
        <taxon>Insecta</taxon>
        <taxon>Pterygota</taxon>
        <taxon>Neoptera</taxon>
        <taxon>Endopterygota</taxon>
        <taxon>Diptera</taxon>
        <taxon>Brachycera</taxon>
        <taxon>Muscomorpha</taxon>
        <taxon>Ephydroidea</taxon>
        <taxon>Drosophilidae</taxon>
        <taxon>Drosophila</taxon>
    </lineage>
</organism>
<feature type="signal peptide" evidence="1">
    <location>
        <begin position="1"/>
        <end position="21"/>
    </location>
</feature>
<dbReference type="OMA" id="RWLCLQH"/>